<dbReference type="InterPro" id="IPR036388">
    <property type="entry name" value="WH-like_DNA-bd_sf"/>
</dbReference>
<evidence type="ECO:0000256" key="1">
    <source>
        <dbReference type="ARBA" id="ARBA00023015"/>
    </source>
</evidence>
<reference evidence="5 6" key="1">
    <citation type="journal article" date="2019" name="Sci. Rep.">
        <title>Extended insight into the Mycobacterium chelonae-abscessus complex through whole genome sequencing of Mycobacterium salmoniphilum outbreak and Mycobacterium salmoniphilum-like strains.</title>
        <authorList>
            <person name="Behra P.R.K."/>
            <person name="Das S."/>
            <person name="Pettersson B.M.F."/>
            <person name="Shirreff L."/>
            <person name="DuCote T."/>
            <person name="Jacobsson K.G."/>
            <person name="Ennis D.G."/>
            <person name="Kirsebom L.A."/>
        </authorList>
    </citation>
    <scope>NUCLEOTIDE SEQUENCE [LARGE SCALE GENOMIC DNA]</scope>
    <source>
        <strain evidence="5 6">DSM 45524</strain>
    </source>
</reference>
<name>A0A4R5PG03_9MYCO</name>
<dbReference type="PANTHER" id="PTHR33204">
    <property type="entry name" value="TRANSCRIPTIONAL REGULATOR, MARR FAMILY"/>
    <property type="match status" value="1"/>
</dbReference>
<feature type="domain" description="HTH hxlR-type" evidence="4">
    <location>
        <begin position="9"/>
        <end position="106"/>
    </location>
</feature>
<dbReference type="EMBL" id="RXLR01000006">
    <property type="protein sequence ID" value="TDH25302.1"/>
    <property type="molecule type" value="Genomic_DNA"/>
</dbReference>
<comment type="caution">
    <text evidence="5">The sequence shown here is derived from an EMBL/GenBank/DDBJ whole genome shotgun (WGS) entry which is preliminary data.</text>
</comment>
<keyword evidence="1" id="KW-0805">Transcription regulation</keyword>
<evidence type="ECO:0000313" key="6">
    <source>
        <dbReference type="Proteomes" id="UP000295627"/>
    </source>
</evidence>
<dbReference type="CDD" id="cd00090">
    <property type="entry name" value="HTH_ARSR"/>
    <property type="match status" value="1"/>
</dbReference>
<proteinExistence type="predicted"/>
<keyword evidence="2" id="KW-0238">DNA-binding</keyword>
<keyword evidence="3" id="KW-0804">Transcription</keyword>
<dbReference type="Gene3D" id="1.10.10.10">
    <property type="entry name" value="Winged helix-like DNA-binding domain superfamily/Winged helix DNA-binding domain"/>
    <property type="match status" value="1"/>
</dbReference>
<sequence>MGFTTMRTCSIANALDVVGERWTLVALREIMLGNRRFDEIVRNTGASRDILATRLRKLVDAGVLEKRQYEQRPPRYEYLLTESGRALRPVLFALMEWGDKFVTQGPPPSVWEHQCGSALHVQPTCQNCAEPVTFDDLTPRRIGQVP</sequence>
<dbReference type="AlphaFoldDB" id="A0A4R5PG03"/>
<gene>
    <name evidence="5" type="ORF">EJ571_01435</name>
</gene>
<dbReference type="Proteomes" id="UP000295627">
    <property type="component" value="Unassembled WGS sequence"/>
</dbReference>
<evidence type="ECO:0000256" key="2">
    <source>
        <dbReference type="ARBA" id="ARBA00023125"/>
    </source>
</evidence>
<dbReference type="SUPFAM" id="SSF46785">
    <property type="entry name" value="Winged helix' DNA-binding domain"/>
    <property type="match status" value="1"/>
</dbReference>
<evidence type="ECO:0000313" key="5">
    <source>
        <dbReference type="EMBL" id="TDH25302.1"/>
    </source>
</evidence>
<dbReference type="InterPro" id="IPR002577">
    <property type="entry name" value="HTH_HxlR"/>
</dbReference>
<dbReference type="InterPro" id="IPR011991">
    <property type="entry name" value="ArsR-like_HTH"/>
</dbReference>
<dbReference type="PROSITE" id="PS51118">
    <property type="entry name" value="HTH_HXLR"/>
    <property type="match status" value="1"/>
</dbReference>
<evidence type="ECO:0000256" key="3">
    <source>
        <dbReference type="ARBA" id="ARBA00023163"/>
    </source>
</evidence>
<dbReference type="Pfam" id="PF01638">
    <property type="entry name" value="HxlR"/>
    <property type="match status" value="1"/>
</dbReference>
<evidence type="ECO:0000259" key="4">
    <source>
        <dbReference type="PROSITE" id="PS51118"/>
    </source>
</evidence>
<protein>
    <submittedName>
        <fullName evidence="5">Transcriptional regulator</fullName>
    </submittedName>
</protein>
<dbReference type="InterPro" id="IPR036390">
    <property type="entry name" value="WH_DNA-bd_sf"/>
</dbReference>
<accession>A0A4R5PG03</accession>
<organism evidence="5 6">
    <name type="scientific">Mycobacteroides franklinii</name>
    <dbReference type="NCBI Taxonomy" id="948102"/>
    <lineage>
        <taxon>Bacteria</taxon>
        <taxon>Bacillati</taxon>
        <taxon>Actinomycetota</taxon>
        <taxon>Actinomycetes</taxon>
        <taxon>Mycobacteriales</taxon>
        <taxon>Mycobacteriaceae</taxon>
        <taxon>Mycobacteroides</taxon>
    </lineage>
</organism>
<dbReference type="PANTHER" id="PTHR33204:SF18">
    <property type="entry name" value="TRANSCRIPTIONAL REGULATORY PROTEIN"/>
    <property type="match status" value="1"/>
</dbReference>
<dbReference type="GO" id="GO:0003677">
    <property type="term" value="F:DNA binding"/>
    <property type="evidence" value="ECO:0007669"/>
    <property type="project" value="UniProtKB-KW"/>
</dbReference>